<dbReference type="RefSeq" id="XP_018280202.1">
    <property type="nucleotide sequence ID" value="XM_018426536.1"/>
</dbReference>
<proteinExistence type="predicted"/>
<keyword evidence="1" id="KW-0285">Flavoprotein</keyword>
<dbReference type="OrthoDB" id="10265891at2759"/>
<evidence type="ECO:0000256" key="3">
    <source>
        <dbReference type="ARBA" id="ARBA00023002"/>
    </source>
</evidence>
<keyword evidence="4" id="KW-0223">Dioxygenase</keyword>
<protein>
    <submittedName>
        <fullName evidence="4">Putative 2-nitropropane dioxygenase</fullName>
    </submittedName>
</protein>
<keyword evidence="3" id="KW-0560">Oxidoreductase</keyword>
<keyword evidence="5" id="KW-1185">Reference proteome</keyword>
<evidence type="ECO:0000313" key="4">
    <source>
        <dbReference type="EMBL" id="KLT43711.1"/>
    </source>
</evidence>
<reference evidence="4 5" key="1">
    <citation type="submission" date="2015-03" db="EMBL/GenBank/DDBJ databases">
        <title>Genomics and transcriptomics of the oil-accumulating basidiomycete yeast T. oleaginosus allow insights into substrate utilization and the diverse evolutionary trajectories of mating systems in fungi.</title>
        <authorList>
            <consortium name="DOE Joint Genome Institute"/>
            <person name="Kourist R."/>
            <person name="Kracht O."/>
            <person name="Bracharz F."/>
            <person name="Lipzen A."/>
            <person name="Nolan M."/>
            <person name="Ohm R."/>
            <person name="Grigoriev I."/>
            <person name="Sun S."/>
            <person name="Heitman J."/>
            <person name="Bruck T."/>
            <person name="Nowrousian M."/>
        </authorList>
    </citation>
    <scope>NUCLEOTIDE SEQUENCE [LARGE SCALE GENOMIC DNA]</scope>
    <source>
        <strain evidence="4 5">IBC0246</strain>
    </source>
</reference>
<accession>A0A0J0XRE9</accession>
<organism evidence="4 5">
    <name type="scientific">Cutaneotrichosporon oleaginosum</name>
    <dbReference type="NCBI Taxonomy" id="879819"/>
    <lineage>
        <taxon>Eukaryota</taxon>
        <taxon>Fungi</taxon>
        <taxon>Dikarya</taxon>
        <taxon>Basidiomycota</taxon>
        <taxon>Agaricomycotina</taxon>
        <taxon>Tremellomycetes</taxon>
        <taxon>Trichosporonales</taxon>
        <taxon>Trichosporonaceae</taxon>
        <taxon>Cutaneotrichosporon</taxon>
    </lineage>
</organism>
<dbReference type="Pfam" id="PF03060">
    <property type="entry name" value="NMO"/>
    <property type="match status" value="1"/>
</dbReference>
<dbReference type="InterPro" id="IPR004136">
    <property type="entry name" value="NMO"/>
</dbReference>
<dbReference type="InterPro" id="IPR013785">
    <property type="entry name" value="Aldolase_TIM"/>
</dbReference>
<gene>
    <name evidence="4" type="ORF">CC85DRAFT_327064</name>
</gene>
<dbReference type="EMBL" id="KQ087192">
    <property type="protein sequence ID" value="KLT43711.1"/>
    <property type="molecule type" value="Genomic_DNA"/>
</dbReference>
<dbReference type="CDD" id="cd04730">
    <property type="entry name" value="NPD_like"/>
    <property type="match status" value="1"/>
</dbReference>
<dbReference type="GO" id="GO:0051213">
    <property type="term" value="F:dioxygenase activity"/>
    <property type="evidence" value="ECO:0007669"/>
    <property type="project" value="UniProtKB-KW"/>
</dbReference>
<evidence type="ECO:0000256" key="2">
    <source>
        <dbReference type="ARBA" id="ARBA00022643"/>
    </source>
</evidence>
<dbReference type="AlphaFoldDB" id="A0A0J0XRE9"/>
<dbReference type="GO" id="GO:0018580">
    <property type="term" value="F:nitronate monooxygenase activity"/>
    <property type="evidence" value="ECO:0007669"/>
    <property type="project" value="InterPro"/>
</dbReference>
<dbReference type="Proteomes" id="UP000053611">
    <property type="component" value="Unassembled WGS sequence"/>
</dbReference>
<dbReference type="PANTHER" id="PTHR32332">
    <property type="entry name" value="2-NITROPROPANE DIOXYGENASE"/>
    <property type="match status" value="1"/>
</dbReference>
<evidence type="ECO:0000313" key="5">
    <source>
        <dbReference type="Proteomes" id="UP000053611"/>
    </source>
</evidence>
<evidence type="ECO:0000256" key="1">
    <source>
        <dbReference type="ARBA" id="ARBA00022630"/>
    </source>
</evidence>
<name>A0A0J0XRE9_9TREE</name>
<keyword evidence="2" id="KW-0288">FMN</keyword>
<sequence>MAKLNTPITELFGIQHPVILAGMNVAAGPKLAAAVTNAGGLGVIGGVRATPKYLRQQIHAIKKDLNDPNAPFGIDLLLPQIGGSARKTNKDYTGGQLDDLISVIIEEKAALFVSAVGVPPKEVVDRLHKHGIVVMNMVGHPKHVAKALAVGVDLICAQGGEGGGHTGDVPFSILIPACVDACKGKVSPLTGKPISVIAAGGIADGRGLAASLMYGADAVWVGTRFVASTEAGAPKKHKELVVTAGFGDAQRTLIYSGRPMRVRYTDYVKDWEENRQEEIKALCDQGIIPHEDHMEKHPETGAKGMKWLMGSNAAVINDIKPAKEIVDEMVNTAVRCIQTGATDLSAGGRARL</sequence>
<dbReference type="SUPFAM" id="SSF51412">
    <property type="entry name" value="Inosine monophosphate dehydrogenase (IMPDH)"/>
    <property type="match status" value="1"/>
</dbReference>
<dbReference type="Gene3D" id="3.20.20.70">
    <property type="entry name" value="Aldolase class I"/>
    <property type="match status" value="1"/>
</dbReference>
<dbReference type="STRING" id="879819.A0A0J0XRE9"/>
<dbReference type="PANTHER" id="PTHR32332:SF31">
    <property type="entry name" value="2-NITROPROPANE DIOXYGENASE FAMILY, PUTATIVE (AFU_ORTHOLOGUE AFUA_2G09850)-RELATED"/>
    <property type="match status" value="1"/>
</dbReference>
<dbReference type="GeneID" id="28987139"/>